<evidence type="ECO:0000313" key="2">
    <source>
        <dbReference type="Proteomes" id="UP001604277"/>
    </source>
</evidence>
<dbReference type="InterPro" id="IPR055300">
    <property type="entry name" value="CWZF3/5/7"/>
</dbReference>
<accession>A0ABD1W1X4</accession>
<dbReference type="PANTHER" id="PTHR46524:SF12">
    <property type="entry name" value="CW-TYPE DOMAIN-CONTAINING PROTEIN"/>
    <property type="match status" value="1"/>
</dbReference>
<reference evidence="2" key="1">
    <citation type="submission" date="2024-07" db="EMBL/GenBank/DDBJ databases">
        <title>Two chromosome-level genome assemblies of Korean endemic species Abeliophyllum distichum and Forsythia ovata (Oleaceae).</title>
        <authorList>
            <person name="Jang H."/>
        </authorList>
    </citation>
    <scope>NUCLEOTIDE SEQUENCE [LARGE SCALE GENOMIC DNA]</scope>
</reference>
<dbReference type="PANTHER" id="PTHR46524">
    <property type="entry name" value="CW-TYPE ZINC FINGER"/>
    <property type="match status" value="1"/>
</dbReference>
<dbReference type="EMBL" id="JBFOLJ010000004">
    <property type="protein sequence ID" value="KAL2543658.1"/>
    <property type="molecule type" value="Genomic_DNA"/>
</dbReference>
<organism evidence="1 2">
    <name type="scientific">Forsythia ovata</name>
    <dbReference type="NCBI Taxonomy" id="205694"/>
    <lineage>
        <taxon>Eukaryota</taxon>
        <taxon>Viridiplantae</taxon>
        <taxon>Streptophyta</taxon>
        <taxon>Embryophyta</taxon>
        <taxon>Tracheophyta</taxon>
        <taxon>Spermatophyta</taxon>
        <taxon>Magnoliopsida</taxon>
        <taxon>eudicotyledons</taxon>
        <taxon>Gunneridae</taxon>
        <taxon>Pentapetalae</taxon>
        <taxon>asterids</taxon>
        <taxon>lamiids</taxon>
        <taxon>Lamiales</taxon>
        <taxon>Oleaceae</taxon>
        <taxon>Forsythieae</taxon>
        <taxon>Forsythia</taxon>
    </lineage>
</organism>
<dbReference type="Proteomes" id="UP001604277">
    <property type="component" value="Unassembled WGS sequence"/>
</dbReference>
<gene>
    <name evidence="1" type="ORF">Fot_12891</name>
</gene>
<evidence type="ECO:0000313" key="1">
    <source>
        <dbReference type="EMBL" id="KAL2543658.1"/>
    </source>
</evidence>
<dbReference type="AlphaFoldDB" id="A0ABD1W1X4"/>
<name>A0ABD1W1X4_9LAMI</name>
<proteinExistence type="predicted"/>
<sequence>MKKIPTSFPVSGVLLSPLHEDLLNLVRERKSLVDSDHAAALKGTHNHSAVFVDDTNPRLGGGDVLRGKKIVPVEKRAKFEKSKIEFGMDIKEDRKNSGTETRECRMLSSIDLNCTPLSDSNDQWLL</sequence>
<keyword evidence="2" id="KW-1185">Reference proteome</keyword>
<protein>
    <submittedName>
        <fullName evidence="1">Uncharacterized protein</fullName>
    </submittedName>
</protein>
<comment type="caution">
    <text evidence="1">The sequence shown here is derived from an EMBL/GenBank/DDBJ whole genome shotgun (WGS) entry which is preliminary data.</text>
</comment>